<dbReference type="InterPro" id="IPR013196">
    <property type="entry name" value="HTH_11"/>
</dbReference>
<evidence type="ECO:0000256" key="3">
    <source>
        <dbReference type="ARBA" id="ARBA00023015"/>
    </source>
</evidence>
<dbReference type="Pfam" id="PF02302">
    <property type="entry name" value="PTS_IIB"/>
    <property type="match status" value="1"/>
</dbReference>
<dbReference type="GO" id="GO:0008982">
    <property type="term" value="F:protein-N(PI)-phosphohistidine-sugar phosphotransferase activity"/>
    <property type="evidence" value="ECO:0007669"/>
    <property type="project" value="InterPro"/>
</dbReference>
<evidence type="ECO:0000313" key="8">
    <source>
        <dbReference type="EMBL" id="GIM28567.1"/>
    </source>
</evidence>
<dbReference type="InterPro" id="IPR002178">
    <property type="entry name" value="PTS_EIIA_type-2_dom"/>
</dbReference>
<feature type="domain" description="PRD" evidence="7">
    <location>
        <begin position="209"/>
        <end position="314"/>
    </location>
</feature>
<feature type="domain" description="PRD" evidence="7">
    <location>
        <begin position="321"/>
        <end position="428"/>
    </location>
</feature>
<dbReference type="Proteomes" id="UP000679179">
    <property type="component" value="Unassembled WGS sequence"/>
</dbReference>
<evidence type="ECO:0000259" key="7">
    <source>
        <dbReference type="PROSITE" id="PS51372"/>
    </source>
</evidence>
<dbReference type="PANTHER" id="PTHR30185:SF18">
    <property type="entry name" value="TRANSCRIPTIONAL REGULATOR MTLR"/>
    <property type="match status" value="1"/>
</dbReference>
<evidence type="ECO:0000256" key="4">
    <source>
        <dbReference type="ARBA" id="ARBA00023163"/>
    </source>
</evidence>
<dbReference type="PROSITE" id="PS51094">
    <property type="entry name" value="PTS_EIIA_TYPE_2"/>
    <property type="match status" value="1"/>
</dbReference>
<dbReference type="InterPro" id="IPR050661">
    <property type="entry name" value="BglG_antiterminators"/>
</dbReference>
<dbReference type="CDD" id="cd05568">
    <property type="entry name" value="PTS_IIB_bgl_like"/>
    <property type="match status" value="1"/>
</dbReference>
<dbReference type="InterPro" id="IPR036388">
    <property type="entry name" value="WH-like_DNA-bd_sf"/>
</dbReference>
<dbReference type="PROSITE" id="PS51372">
    <property type="entry name" value="PRD_2"/>
    <property type="match status" value="2"/>
</dbReference>
<reference evidence="8" key="1">
    <citation type="submission" date="2021-03" db="EMBL/GenBank/DDBJ databases">
        <title>Taxonomic study of Clostridium polyendosporum from meadow-gley soil under rice.</title>
        <authorList>
            <person name="Kobayashi H."/>
            <person name="Tanizawa Y."/>
            <person name="Yagura M."/>
        </authorList>
    </citation>
    <scope>NUCLEOTIDE SEQUENCE</scope>
    <source>
        <strain evidence="8">JCM 30710</strain>
    </source>
</reference>
<evidence type="ECO:0000259" key="6">
    <source>
        <dbReference type="PROSITE" id="PS51099"/>
    </source>
</evidence>
<dbReference type="InterPro" id="IPR036634">
    <property type="entry name" value="PRD_sf"/>
</dbReference>
<dbReference type="GO" id="GO:0009401">
    <property type="term" value="P:phosphoenolpyruvate-dependent sugar phosphotransferase system"/>
    <property type="evidence" value="ECO:0007669"/>
    <property type="project" value="InterPro"/>
</dbReference>
<keyword evidence="4" id="KW-0804">Transcription</keyword>
<dbReference type="GO" id="GO:0006355">
    <property type="term" value="P:regulation of DNA-templated transcription"/>
    <property type="evidence" value="ECO:0007669"/>
    <property type="project" value="InterPro"/>
</dbReference>
<dbReference type="EMBL" id="BOPZ01000007">
    <property type="protein sequence ID" value="GIM28567.1"/>
    <property type="molecule type" value="Genomic_DNA"/>
</dbReference>
<dbReference type="InterPro" id="IPR011608">
    <property type="entry name" value="PRD"/>
</dbReference>
<keyword evidence="3" id="KW-0805">Transcription regulation</keyword>
<feature type="domain" description="PTS EIIA type-2" evidence="5">
    <location>
        <begin position="550"/>
        <end position="694"/>
    </location>
</feature>
<dbReference type="AlphaFoldDB" id="A0A919RYF2"/>
<keyword evidence="9" id="KW-1185">Reference proteome</keyword>
<dbReference type="PANTHER" id="PTHR30185">
    <property type="entry name" value="CRYPTIC BETA-GLUCOSIDE BGL OPERON ANTITERMINATOR"/>
    <property type="match status" value="1"/>
</dbReference>
<dbReference type="InterPro" id="IPR036095">
    <property type="entry name" value="PTS_EIIB-like_sf"/>
</dbReference>
<keyword evidence="2" id="KW-0677">Repeat</keyword>
<comment type="caution">
    <text evidence="8">The sequence shown here is derived from an EMBL/GenBank/DDBJ whole genome shotgun (WGS) entry which is preliminary data.</text>
</comment>
<evidence type="ECO:0000259" key="5">
    <source>
        <dbReference type="PROSITE" id="PS51094"/>
    </source>
</evidence>
<keyword evidence="1" id="KW-0808">Transferase</keyword>
<evidence type="ECO:0000256" key="2">
    <source>
        <dbReference type="ARBA" id="ARBA00022737"/>
    </source>
</evidence>
<dbReference type="RefSeq" id="WP_212903290.1">
    <property type="nucleotide sequence ID" value="NZ_BOPZ01000007.1"/>
</dbReference>
<dbReference type="Gene3D" id="1.10.10.10">
    <property type="entry name" value="Winged helix-like DNA-binding domain superfamily/Winged helix DNA-binding domain"/>
    <property type="match status" value="2"/>
</dbReference>
<dbReference type="Gene3D" id="3.40.930.10">
    <property type="entry name" value="Mannitol-specific EII, Chain A"/>
    <property type="match status" value="1"/>
</dbReference>
<dbReference type="Gene3D" id="3.40.50.2300">
    <property type="match status" value="1"/>
</dbReference>
<dbReference type="InterPro" id="IPR016152">
    <property type="entry name" value="PTrfase/Anion_transptr"/>
</dbReference>
<dbReference type="Pfam" id="PF00874">
    <property type="entry name" value="PRD"/>
    <property type="match status" value="2"/>
</dbReference>
<dbReference type="InterPro" id="IPR003501">
    <property type="entry name" value="PTS_EIIB_2/3"/>
</dbReference>
<dbReference type="InterPro" id="IPR013011">
    <property type="entry name" value="PTS_EIIB_2"/>
</dbReference>
<accession>A0A919RYF2</accession>
<name>A0A919RYF2_9CLOT</name>
<dbReference type="SUPFAM" id="SSF63520">
    <property type="entry name" value="PTS-regulatory domain, PRD"/>
    <property type="match status" value="2"/>
</dbReference>
<evidence type="ECO:0000256" key="1">
    <source>
        <dbReference type="ARBA" id="ARBA00022679"/>
    </source>
</evidence>
<evidence type="ECO:0000313" key="9">
    <source>
        <dbReference type="Proteomes" id="UP000679179"/>
    </source>
</evidence>
<dbReference type="Pfam" id="PF08279">
    <property type="entry name" value="HTH_11"/>
    <property type="match status" value="1"/>
</dbReference>
<dbReference type="Pfam" id="PF00359">
    <property type="entry name" value="PTS_EIIA_2"/>
    <property type="match status" value="1"/>
</dbReference>
<dbReference type="SUPFAM" id="SSF55804">
    <property type="entry name" value="Phoshotransferase/anion transport protein"/>
    <property type="match status" value="1"/>
</dbReference>
<proteinExistence type="predicted"/>
<dbReference type="Gene3D" id="1.10.1790.10">
    <property type="entry name" value="PRD domain"/>
    <property type="match status" value="2"/>
</dbReference>
<gene>
    <name evidence="8" type="primary">mtlR</name>
    <name evidence="8" type="ORF">CPJCM30710_12330</name>
</gene>
<protein>
    <submittedName>
        <fullName evidence="8">Transcription antiterminator BglG</fullName>
    </submittedName>
</protein>
<organism evidence="8 9">
    <name type="scientific">Clostridium polyendosporum</name>
    <dbReference type="NCBI Taxonomy" id="69208"/>
    <lineage>
        <taxon>Bacteria</taxon>
        <taxon>Bacillati</taxon>
        <taxon>Bacillota</taxon>
        <taxon>Clostridia</taxon>
        <taxon>Eubacteriales</taxon>
        <taxon>Clostridiaceae</taxon>
        <taxon>Clostridium</taxon>
    </lineage>
</organism>
<sequence>MSKNTLTSREKEIIELLTLIDNMPITVNDIAKKLKVSSRTILRQMSKIESWLVANNFKLSKKPGVGLMLDVSIEEKVRLRNLLDKEMVSKEYSPEERQYFIISELLLSKEPIKLYYFTSLLKAAEGTLSSDLDKVQKWLDKFNIKLVRKPGLGIYIEGSEEEYRHAMIHLIYDCMDEGQLLNIIKDNVREGRQTQSTIEISTRNHLLKLIDKETIRTIEELINKIEKEKNLKLADSAYVGLIVHLALAIQRIKNGERIHMDKKALDDLKILPEYKISSVLASYLSKSFDVDISDGEIGYITMHLKGAKLRLNSEDSLYITLDNLELRELAQKIIINASKETGKNLLNSDKLLNDLTNHLGTAINRLNMKLNIRNPLLDKIKEDYSEVFNVSKKSIKPLEELVHGKIPESEIGYIAIHFAAALENYRNNTEKYKVAIACASGIGTSRLLASKIEKEFSNIEVESIISIIHINEEELREKGIDLVISTVSLNIEFNNIYVNPLLLEEDKIKIEEALKNFSRKMSDERHKEVNDQSFIENVKTIKVYSESIEEMIERFILKENVVAENIDNLIEKAALFFTDSQRQYDDVLEKLLKREELGSTILSDYNIMLLHCRSDEIAKLQVGVLRLKNDIVLKRGTYDEVVNTALVLLAPVHVDSKRLELMSVLSSSLINDDNFINVIKQGAHSDIINKMSKLLANYYYSKIKIFLDENQYTIT</sequence>
<dbReference type="SUPFAM" id="SSF52794">
    <property type="entry name" value="PTS system IIB component-like"/>
    <property type="match status" value="1"/>
</dbReference>
<dbReference type="PROSITE" id="PS51099">
    <property type="entry name" value="PTS_EIIB_TYPE_2"/>
    <property type="match status" value="1"/>
</dbReference>
<feature type="domain" description="PTS EIIB type-2" evidence="6">
    <location>
        <begin position="432"/>
        <end position="522"/>
    </location>
</feature>